<dbReference type="GO" id="GO:0008017">
    <property type="term" value="F:microtubule binding"/>
    <property type="evidence" value="ECO:0007669"/>
    <property type="project" value="InterPro"/>
</dbReference>
<feature type="domain" description="Hook C-terminal" evidence="3">
    <location>
        <begin position="199"/>
        <end position="536"/>
    </location>
</feature>
<dbReference type="InterPro" id="IPR008636">
    <property type="entry name" value="Hook_C"/>
</dbReference>
<sequence length="1077" mass="120118">MGVSALCEWVAFYKPLNAPSGSVSLGECVANVVRLAFPSELDPTTHTWDSILTVLNRHATELNLLQPLRSELLHEHYQGAWVSGLHGGPPPAAELELERTLSALCIGAFKGAQQASFINDVLSFSEHIQLTLFTLLRDDEDSEPATHSDRTVTTLATTTTEHHHHDTPPPSTPVQSTRHTPTTSATTPASSLSCSKNETKRMARENHILKDENAELQRELVQVKAAMATLHDEEESRKDAFENLKLELRVEAAKNERTIKKQVDEYVAHLQAELSSATAKLASLSGIEKELEAARDELDILKPAADKAIKLEARMEKYQAKLDDMTRIKEANRRLEQKAAELTEKTHAQDAQLQKLLTVQRKLDESKEALANMAVRCRELDVLASRRQLERNAAVAELDSVRLELSTQVQAKQDLVVLMQQQQLQEDAAASSPGTVEEHLVDTDMEDVLDQLRRENAKLKSQLSVESATRVDALGDELDTMARVKKSFETKYFDSQRVVEQLEADLDALRTQHHATLSLLDASVAKCDAVQDDMQKQTLEWTQEQAAWRTAEAALNADLRDAQITIEDHVRGIEALDRDKAELAALLATQTEATAAAEAVRDELNEELLNLTVNLADAMSKLEEHEQRAVKVGSELETTKELWMAESNEFNAFKMHAHEVATALDDVAAKYDDAVQDVTRLRHQLDLNESQRSILEHVISDNDLDLAGLRARTGALEAELQRTTEAWGMAMEETAMWRAVAADGARQGAAERTAHAAAHVAWRADLQDAKNEIETQMRVAQDIHDALDAKVRALEADAVGIKDRHDRRVAELETAQRSLVDKLEQMAVREQRGEQLVAALKTKYLDDMQAKDDAMQLVEVQASRLEAKNRMLLDKEHHDASKRHVSAEYEAVSLKMEMQMNALKRELDALGKEHKALQTKLHLCTCSFACDPSMKGYVDSMKHMELQQQAESERRRELILMNAKLIQEQKQLVLCTTSQAQEIQKLKDVTNRLRLREERRSKAMGNDMRSPLSLKRKLDAHGTSSSSSSTSSSTPGAKRSRTSSPAAITNSPNTRPDSVLLHPSTADDSTTQQCSQQ</sequence>
<dbReference type="GO" id="GO:0032982">
    <property type="term" value="C:myosin filament"/>
    <property type="evidence" value="ECO:0007669"/>
    <property type="project" value="TreeGrafter"/>
</dbReference>
<evidence type="ECO:0000256" key="2">
    <source>
        <dbReference type="SAM" id="MobiDB-lite"/>
    </source>
</evidence>
<dbReference type="PANTHER" id="PTHR45615">
    <property type="entry name" value="MYOSIN HEAVY CHAIN, NON-MUSCLE"/>
    <property type="match status" value="1"/>
</dbReference>
<dbReference type="GO" id="GO:0005737">
    <property type="term" value="C:cytoplasm"/>
    <property type="evidence" value="ECO:0007669"/>
    <property type="project" value="TreeGrafter"/>
</dbReference>
<evidence type="ECO:0000256" key="1">
    <source>
        <dbReference type="SAM" id="Coils"/>
    </source>
</evidence>
<proteinExistence type="predicted"/>
<dbReference type="GO" id="GO:0031122">
    <property type="term" value="P:cytoplasmic microtubule organization"/>
    <property type="evidence" value="ECO:0007669"/>
    <property type="project" value="InterPro"/>
</dbReference>
<feature type="coiled-coil region" evidence="1">
    <location>
        <begin position="199"/>
        <end position="233"/>
    </location>
</feature>
<protein>
    <recommendedName>
        <fullName evidence="3">Hook C-terminal domain-containing protein</fullName>
    </recommendedName>
</protein>
<dbReference type="GO" id="GO:0016460">
    <property type="term" value="C:myosin II complex"/>
    <property type="evidence" value="ECO:0007669"/>
    <property type="project" value="TreeGrafter"/>
</dbReference>
<dbReference type="RefSeq" id="XP_009832003.1">
    <property type="nucleotide sequence ID" value="XM_009833701.1"/>
</dbReference>
<dbReference type="GO" id="GO:0000146">
    <property type="term" value="F:microfilament motor activity"/>
    <property type="evidence" value="ECO:0007669"/>
    <property type="project" value="TreeGrafter"/>
</dbReference>
<dbReference type="OrthoDB" id="49395at2759"/>
<name>W4GFH3_APHAT</name>
<evidence type="ECO:0000313" key="4">
    <source>
        <dbReference type="EMBL" id="ETV78420.1"/>
    </source>
</evidence>
<gene>
    <name evidence="4" type="ORF">H257_07967</name>
</gene>
<feature type="coiled-coil region" evidence="1">
    <location>
        <begin position="855"/>
        <end position="920"/>
    </location>
</feature>
<feature type="coiled-coil region" evidence="1">
    <location>
        <begin position="587"/>
        <end position="642"/>
    </location>
</feature>
<reference evidence="4" key="1">
    <citation type="submission" date="2013-12" db="EMBL/GenBank/DDBJ databases">
        <title>The Genome Sequence of Aphanomyces astaci APO3.</title>
        <authorList>
            <consortium name="The Broad Institute Genomics Platform"/>
            <person name="Russ C."/>
            <person name="Tyler B."/>
            <person name="van West P."/>
            <person name="Dieguez-Uribeondo J."/>
            <person name="Young S.K."/>
            <person name="Zeng Q."/>
            <person name="Gargeya S."/>
            <person name="Fitzgerald M."/>
            <person name="Abouelleil A."/>
            <person name="Alvarado L."/>
            <person name="Chapman S.B."/>
            <person name="Gainer-Dewar J."/>
            <person name="Goldberg J."/>
            <person name="Griggs A."/>
            <person name="Gujja S."/>
            <person name="Hansen M."/>
            <person name="Howarth C."/>
            <person name="Imamovic A."/>
            <person name="Ireland A."/>
            <person name="Larimer J."/>
            <person name="McCowan C."/>
            <person name="Murphy C."/>
            <person name="Pearson M."/>
            <person name="Poon T.W."/>
            <person name="Priest M."/>
            <person name="Roberts A."/>
            <person name="Saif S."/>
            <person name="Shea T."/>
            <person name="Sykes S."/>
            <person name="Wortman J."/>
            <person name="Nusbaum C."/>
            <person name="Birren B."/>
        </authorList>
    </citation>
    <scope>NUCLEOTIDE SEQUENCE [LARGE SCALE GENOMIC DNA]</scope>
    <source>
        <strain evidence="4">APO3</strain>
    </source>
</reference>
<dbReference type="Pfam" id="PF05622">
    <property type="entry name" value="HOOK"/>
    <property type="match status" value="1"/>
</dbReference>
<feature type="compositionally biased region" description="Low complexity" evidence="2">
    <location>
        <begin position="176"/>
        <end position="195"/>
    </location>
</feature>
<dbReference type="PANTHER" id="PTHR45615:SF40">
    <property type="entry name" value="MYOSIN HEAVY CHAIN, NON-MUSCLE"/>
    <property type="match status" value="1"/>
</dbReference>
<organism evidence="4">
    <name type="scientific">Aphanomyces astaci</name>
    <name type="common">Crayfish plague agent</name>
    <dbReference type="NCBI Taxonomy" id="112090"/>
    <lineage>
        <taxon>Eukaryota</taxon>
        <taxon>Sar</taxon>
        <taxon>Stramenopiles</taxon>
        <taxon>Oomycota</taxon>
        <taxon>Saprolegniomycetes</taxon>
        <taxon>Saprolegniales</taxon>
        <taxon>Verrucalvaceae</taxon>
        <taxon>Aphanomyces</taxon>
    </lineage>
</organism>
<feature type="compositionally biased region" description="Polar residues" evidence="2">
    <location>
        <begin position="1066"/>
        <end position="1077"/>
    </location>
</feature>
<dbReference type="EMBL" id="KI913130">
    <property type="protein sequence ID" value="ETV78420.1"/>
    <property type="molecule type" value="Genomic_DNA"/>
</dbReference>
<feature type="region of interest" description="Disordered" evidence="2">
    <location>
        <begin position="994"/>
        <end position="1077"/>
    </location>
</feature>
<evidence type="ECO:0000259" key="3">
    <source>
        <dbReference type="Pfam" id="PF05622"/>
    </source>
</evidence>
<feature type="coiled-coil region" evidence="1">
    <location>
        <begin position="442"/>
        <end position="512"/>
    </location>
</feature>
<dbReference type="GO" id="GO:0051015">
    <property type="term" value="F:actin filament binding"/>
    <property type="evidence" value="ECO:0007669"/>
    <property type="project" value="TreeGrafter"/>
</dbReference>
<accession>W4GFH3</accession>
<dbReference type="VEuPathDB" id="FungiDB:H257_07967"/>
<keyword evidence="1" id="KW-0175">Coiled coil</keyword>
<feature type="coiled-coil region" evidence="1">
    <location>
        <begin position="308"/>
        <end position="352"/>
    </location>
</feature>
<feature type="compositionally biased region" description="Low complexity" evidence="2">
    <location>
        <begin position="1023"/>
        <end position="1034"/>
    </location>
</feature>
<feature type="compositionally biased region" description="Polar residues" evidence="2">
    <location>
        <begin position="1042"/>
        <end position="1056"/>
    </location>
</feature>
<dbReference type="GeneID" id="20809963"/>
<dbReference type="AlphaFoldDB" id="W4GFH3"/>
<feature type="region of interest" description="Disordered" evidence="2">
    <location>
        <begin position="158"/>
        <end position="199"/>
    </location>
</feature>